<dbReference type="AlphaFoldDB" id="W9ZRV9"/>
<keyword evidence="2" id="KW-1133">Transmembrane helix</keyword>
<sequence length="328" mass="36068">MTSGSGCFGEASNSSSSRSLSREERIRTMYNNIQKERRGKDLIIIAVVSGQKDKEEMTKKLALRFWQFNRVSLGKSLVLVKTKQELRNEVIRPTKGTKATSLTLMVFGSISEISLRVQSPNIETFKVHHCGHHGLVIDGASELNNMRLDEWRNLHHSGSKLRLGPGVSIRENEKPVGSSQAEDDTSSAEQQRDSTVPSEPENANMNGNTWDNWKGVVAGVLGAFAGGIALTANFIAKCKGVFFSFKYGPCAIQFGAGAAKAALSTSPCLGAAFIAVVVFCVVYFVPWEYFLSSSKPTVTSWSSSFWKWWNKTPEATSKHGSILSRLFM</sequence>
<keyword evidence="2" id="KW-0812">Transmembrane</keyword>
<reference evidence="3" key="1">
    <citation type="submission" date="2012-04" db="EMBL/GenBank/DDBJ databases">
        <title>The Genome Sequence of Fusarium oxysporum melonis.</title>
        <authorList>
            <consortium name="The Broad Institute Genome Sequencing Platform"/>
            <person name="Ma L.-J."/>
            <person name="Gale L.R."/>
            <person name="Schwartz D.C."/>
            <person name="Zhou S."/>
            <person name="Corby-Kistler H."/>
            <person name="Young S.K."/>
            <person name="Zeng Q."/>
            <person name="Gargeya S."/>
            <person name="Fitzgerald M."/>
            <person name="Haas B."/>
            <person name="Abouelleil A."/>
            <person name="Alvarado L."/>
            <person name="Arachchi H.M."/>
            <person name="Berlin A."/>
            <person name="Brown A."/>
            <person name="Chapman S.B."/>
            <person name="Chen Z."/>
            <person name="Dunbar C."/>
            <person name="Freedman E."/>
            <person name="Gearin G."/>
            <person name="Goldberg J."/>
            <person name="Griggs A."/>
            <person name="Gujja S."/>
            <person name="Heiman D."/>
            <person name="Howarth C."/>
            <person name="Larson L."/>
            <person name="Lui A."/>
            <person name="MacDonald P.J.P."/>
            <person name="Montmayeur A."/>
            <person name="Murphy C."/>
            <person name="Neiman D."/>
            <person name="Pearson M."/>
            <person name="Priest M."/>
            <person name="Roberts A."/>
            <person name="Saif S."/>
            <person name="Shea T."/>
            <person name="Shenoy N."/>
            <person name="Sisk P."/>
            <person name="Stolte C."/>
            <person name="Sykes S."/>
            <person name="Wortman J."/>
            <person name="Nusbaum C."/>
            <person name="Birren B."/>
        </authorList>
    </citation>
    <scope>NUCLEOTIDE SEQUENCE</scope>
    <source>
        <strain evidence="3">26406</strain>
    </source>
</reference>
<dbReference type="HOGENOM" id="CLU_847413_0_0_1"/>
<dbReference type="VEuPathDB" id="FungiDB:FOMG_19386"/>
<dbReference type="Proteomes" id="UP000030703">
    <property type="component" value="Unassembled WGS sequence"/>
</dbReference>
<feature type="compositionally biased region" description="Polar residues" evidence="1">
    <location>
        <begin position="187"/>
        <end position="208"/>
    </location>
</feature>
<proteinExistence type="predicted"/>
<evidence type="ECO:0000313" key="3">
    <source>
        <dbReference type="EMBL" id="EXK23861.1"/>
    </source>
</evidence>
<gene>
    <name evidence="3" type="ORF">FOMG_19386</name>
</gene>
<evidence type="ECO:0000256" key="2">
    <source>
        <dbReference type="SAM" id="Phobius"/>
    </source>
</evidence>
<reference evidence="3" key="2">
    <citation type="submission" date="2014-02" db="EMBL/GenBank/DDBJ databases">
        <title>Annotation of the Genome Sequence of Fusarium oxysporum f. sp. melonis 26406.</title>
        <authorList>
            <consortium name="The Broad Institute Genomics Platform"/>
            <person name="Ma L.-J."/>
            <person name="Corby-Kistler H."/>
            <person name="Broz K."/>
            <person name="Gale L.R."/>
            <person name="Jonkers W."/>
            <person name="O'Donnell K."/>
            <person name="Ploetz R."/>
            <person name="Steinberg C."/>
            <person name="Schwartz D.C."/>
            <person name="VanEtten H."/>
            <person name="Zhou S."/>
            <person name="Young S.K."/>
            <person name="Zeng Q."/>
            <person name="Gargeya S."/>
            <person name="Fitzgerald M."/>
            <person name="Abouelleil A."/>
            <person name="Alvarado L."/>
            <person name="Chapman S.B."/>
            <person name="Gainer-Dewar J."/>
            <person name="Goldberg J."/>
            <person name="Griggs A."/>
            <person name="Gujja S."/>
            <person name="Hansen M."/>
            <person name="Howarth C."/>
            <person name="Imamovic A."/>
            <person name="Ireland A."/>
            <person name="Larimer J."/>
            <person name="McCowan C."/>
            <person name="Murphy C."/>
            <person name="Pearson M."/>
            <person name="Poon T.W."/>
            <person name="Priest M."/>
            <person name="Roberts A."/>
            <person name="Saif S."/>
            <person name="Shea T."/>
            <person name="Sykes S."/>
            <person name="Wortman J."/>
            <person name="Nusbaum C."/>
            <person name="Birren B."/>
        </authorList>
    </citation>
    <scope>NUCLEOTIDE SEQUENCE</scope>
    <source>
        <strain evidence="3">26406</strain>
    </source>
</reference>
<accession>W9ZRV9</accession>
<feature type="transmembrane region" description="Helical" evidence="2">
    <location>
        <begin position="269"/>
        <end position="291"/>
    </location>
</feature>
<organism evidence="3">
    <name type="scientific">Fusarium oxysporum f. sp. melonis 26406</name>
    <dbReference type="NCBI Taxonomy" id="1089452"/>
    <lineage>
        <taxon>Eukaryota</taxon>
        <taxon>Fungi</taxon>
        <taxon>Dikarya</taxon>
        <taxon>Ascomycota</taxon>
        <taxon>Pezizomycotina</taxon>
        <taxon>Sordariomycetes</taxon>
        <taxon>Hypocreomycetidae</taxon>
        <taxon>Hypocreales</taxon>
        <taxon>Nectriaceae</taxon>
        <taxon>Fusarium</taxon>
        <taxon>Fusarium oxysporum species complex</taxon>
    </lineage>
</organism>
<name>W9ZRV9_FUSOX</name>
<feature type="region of interest" description="Disordered" evidence="1">
    <location>
        <begin position="162"/>
        <end position="208"/>
    </location>
</feature>
<keyword evidence="2" id="KW-0472">Membrane</keyword>
<protein>
    <submittedName>
        <fullName evidence="3">Uncharacterized protein</fullName>
    </submittedName>
</protein>
<dbReference type="EMBL" id="KI980522">
    <property type="protein sequence ID" value="EXK23861.1"/>
    <property type="molecule type" value="Genomic_DNA"/>
</dbReference>
<feature type="region of interest" description="Disordered" evidence="1">
    <location>
        <begin position="1"/>
        <end position="23"/>
    </location>
</feature>
<feature type="compositionally biased region" description="Low complexity" evidence="1">
    <location>
        <begin position="10"/>
        <end position="19"/>
    </location>
</feature>
<evidence type="ECO:0000256" key="1">
    <source>
        <dbReference type="SAM" id="MobiDB-lite"/>
    </source>
</evidence>